<evidence type="ECO:0000256" key="1">
    <source>
        <dbReference type="SAM" id="MobiDB-lite"/>
    </source>
</evidence>
<evidence type="ECO:0000313" key="3">
    <source>
        <dbReference type="Proteomes" id="UP000054988"/>
    </source>
</evidence>
<dbReference type="EMBL" id="LATX01002070">
    <property type="protein sequence ID" value="KTB34487.1"/>
    <property type="molecule type" value="Genomic_DNA"/>
</dbReference>
<reference evidence="2 3" key="1">
    <citation type="submission" date="2015-12" db="EMBL/GenBank/DDBJ databases">
        <title>Draft genome sequence of Moniliophthora roreri, the causal agent of frosty pod rot of cacao.</title>
        <authorList>
            <person name="Aime M.C."/>
            <person name="Diaz-Valderrama J.R."/>
            <person name="Kijpornyongpan T."/>
            <person name="Phillips-Mora W."/>
        </authorList>
    </citation>
    <scope>NUCLEOTIDE SEQUENCE [LARGE SCALE GENOMIC DNA]</scope>
    <source>
        <strain evidence="2 3">MCA 2952</strain>
    </source>
</reference>
<proteinExistence type="predicted"/>
<feature type="region of interest" description="Disordered" evidence="1">
    <location>
        <begin position="1"/>
        <end position="37"/>
    </location>
</feature>
<feature type="compositionally biased region" description="Polar residues" evidence="1">
    <location>
        <begin position="1"/>
        <end position="17"/>
    </location>
</feature>
<sequence>MSHANTQNSSASANLHSQPLPPRPSGPPAEDTIYPNDIHYTSPFTSSPFELLYLVNTGKHDKVLQRGTMASPILQITIDGLICLREQHATLNQIVQETNVYSANLAFNATAGAAGGLILEGPMMPRTDNTGSFAGDICDADPNSLEFWMAHLTYAEQI</sequence>
<name>A0A0W0FDQ3_MONRR</name>
<dbReference type="AlphaFoldDB" id="A0A0W0FDQ3"/>
<protein>
    <submittedName>
        <fullName evidence="2">Uncharacterized protein</fullName>
    </submittedName>
</protein>
<comment type="caution">
    <text evidence="2">The sequence shown here is derived from an EMBL/GenBank/DDBJ whole genome shotgun (WGS) entry which is preliminary data.</text>
</comment>
<dbReference type="Proteomes" id="UP000054988">
    <property type="component" value="Unassembled WGS sequence"/>
</dbReference>
<accession>A0A0W0FDQ3</accession>
<gene>
    <name evidence="2" type="ORF">WG66_12928</name>
</gene>
<organism evidence="2 3">
    <name type="scientific">Moniliophthora roreri</name>
    <name type="common">Frosty pod rot fungus</name>
    <name type="synonym">Monilia roreri</name>
    <dbReference type="NCBI Taxonomy" id="221103"/>
    <lineage>
        <taxon>Eukaryota</taxon>
        <taxon>Fungi</taxon>
        <taxon>Dikarya</taxon>
        <taxon>Basidiomycota</taxon>
        <taxon>Agaricomycotina</taxon>
        <taxon>Agaricomycetes</taxon>
        <taxon>Agaricomycetidae</taxon>
        <taxon>Agaricales</taxon>
        <taxon>Marasmiineae</taxon>
        <taxon>Marasmiaceae</taxon>
        <taxon>Moniliophthora</taxon>
    </lineage>
</organism>
<evidence type="ECO:0000313" key="2">
    <source>
        <dbReference type="EMBL" id="KTB34487.1"/>
    </source>
</evidence>